<dbReference type="Proteomes" id="UP000586722">
    <property type="component" value="Unassembled WGS sequence"/>
</dbReference>
<organism evidence="1 2">
    <name type="scientific">Pannonibacter tanglangensis</name>
    <dbReference type="NCBI Taxonomy" id="2750084"/>
    <lineage>
        <taxon>Bacteria</taxon>
        <taxon>Pseudomonadati</taxon>
        <taxon>Pseudomonadota</taxon>
        <taxon>Alphaproteobacteria</taxon>
        <taxon>Hyphomicrobiales</taxon>
        <taxon>Stappiaceae</taxon>
        <taxon>Pannonibacter</taxon>
    </lineage>
</organism>
<dbReference type="PROSITE" id="PS51186">
    <property type="entry name" value="GNAT"/>
    <property type="match status" value="1"/>
</dbReference>
<evidence type="ECO:0000313" key="2">
    <source>
        <dbReference type="Proteomes" id="UP000586722"/>
    </source>
</evidence>
<dbReference type="AlphaFoldDB" id="A0A7X5F2F2"/>
<evidence type="ECO:0000313" key="1">
    <source>
        <dbReference type="EMBL" id="NBN77575.1"/>
    </source>
</evidence>
<keyword evidence="2" id="KW-1185">Reference proteome</keyword>
<dbReference type="Gene3D" id="3.40.630.30">
    <property type="match status" value="1"/>
</dbReference>
<proteinExistence type="predicted"/>
<dbReference type="EMBL" id="JAABLQ010000001">
    <property type="protein sequence ID" value="NBN77575.1"/>
    <property type="molecule type" value="Genomic_DNA"/>
</dbReference>
<name>A0A7X5F2F2_9HYPH</name>
<dbReference type="GO" id="GO:0016747">
    <property type="term" value="F:acyltransferase activity, transferring groups other than amino-acyl groups"/>
    <property type="evidence" value="ECO:0007669"/>
    <property type="project" value="InterPro"/>
</dbReference>
<gene>
    <name evidence="1" type="ORF">GWI72_04755</name>
</gene>
<dbReference type="InterPro" id="IPR000182">
    <property type="entry name" value="GNAT_dom"/>
</dbReference>
<reference evidence="2" key="1">
    <citation type="submission" date="2020-01" db="EMBL/GenBank/DDBJ databases">
        <authorList>
            <person name="Fang Y."/>
            <person name="Sun R."/>
            <person name="Nie L."/>
            <person name="He J."/>
            <person name="Hao L."/>
            <person name="Wang L."/>
            <person name="Su S."/>
            <person name="Lv E."/>
            <person name="Zhang Z."/>
            <person name="Xie R."/>
            <person name="Liu H."/>
        </authorList>
    </citation>
    <scope>NUCLEOTIDE SEQUENCE [LARGE SCALE GENOMIC DNA]</scope>
    <source>
        <strain evidence="2">XCT-53</strain>
    </source>
</reference>
<dbReference type="SUPFAM" id="SSF55729">
    <property type="entry name" value="Acyl-CoA N-acyltransferases (Nat)"/>
    <property type="match status" value="1"/>
</dbReference>
<sequence length="151" mass="15839">MPDLLVPLYSLPAPPPLPDGLVVRPALPPEHHVVTAFVGKHFSPGWVSECTVALAARPARLLVAIEAGELAGFACHDVTARGFFGPTGVDPARQGRGIGRHLLLRALDALKADGFAYAVIGAAGPVEFYVKTCGAIEIPNSTPGIYRGLLR</sequence>
<accession>A0A7X5F2F2</accession>
<comment type="caution">
    <text evidence="1">The sequence shown here is derived from an EMBL/GenBank/DDBJ whole genome shotgun (WGS) entry which is preliminary data.</text>
</comment>
<dbReference type="CDD" id="cd04301">
    <property type="entry name" value="NAT_SF"/>
    <property type="match status" value="1"/>
</dbReference>
<protein>
    <submittedName>
        <fullName evidence="1">GNAT family N-acetyltransferase</fullName>
    </submittedName>
</protein>
<dbReference type="RefSeq" id="WP_161675889.1">
    <property type="nucleotide sequence ID" value="NZ_JAABLP010000002.1"/>
</dbReference>
<dbReference type="InterPro" id="IPR016181">
    <property type="entry name" value="Acyl_CoA_acyltransferase"/>
</dbReference>
<dbReference type="Pfam" id="PF00583">
    <property type="entry name" value="Acetyltransf_1"/>
    <property type="match status" value="1"/>
</dbReference>